<evidence type="ECO:0000313" key="1">
    <source>
        <dbReference type="EMBL" id="CAB5380146.1"/>
    </source>
</evidence>
<evidence type="ECO:0000313" key="2">
    <source>
        <dbReference type="Proteomes" id="UP000684084"/>
    </source>
</evidence>
<dbReference type="AlphaFoldDB" id="A0A915ZJQ2"/>
<dbReference type="OrthoDB" id="2386409at2759"/>
<organism evidence="1 2">
    <name type="scientific">Rhizophagus irregularis</name>
    <dbReference type="NCBI Taxonomy" id="588596"/>
    <lineage>
        <taxon>Eukaryota</taxon>
        <taxon>Fungi</taxon>
        <taxon>Fungi incertae sedis</taxon>
        <taxon>Mucoromycota</taxon>
        <taxon>Glomeromycotina</taxon>
        <taxon>Glomeromycetes</taxon>
        <taxon>Glomerales</taxon>
        <taxon>Glomeraceae</taxon>
        <taxon>Rhizophagus</taxon>
    </lineage>
</organism>
<dbReference type="EMBL" id="CAGKOT010000042">
    <property type="protein sequence ID" value="CAB5380146.1"/>
    <property type="molecule type" value="Genomic_DNA"/>
</dbReference>
<reference evidence="1" key="1">
    <citation type="submission" date="2020-05" db="EMBL/GenBank/DDBJ databases">
        <authorList>
            <person name="Rincon C."/>
            <person name="Sanders R I."/>
            <person name="Robbins C."/>
            <person name="Chaturvedi A."/>
        </authorList>
    </citation>
    <scope>NUCLEOTIDE SEQUENCE</scope>
    <source>
        <strain evidence="1">CHB12</strain>
    </source>
</reference>
<protein>
    <submittedName>
        <fullName evidence="1">Uncharacterized protein</fullName>
    </submittedName>
</protein>
<name>A0A915ZJQ2_9GLOM</name>
<gene>
    <name evidence="1" type="ORF">CHRIB12_LOCUS16942</name>
</gene>
<sequence>MDNSTLKHIERAISITADIDDFIENIFDEDDTIVDGMPNERHNNQPHHRISRRVVLPTMINGLDRS</sequence>
<comment type="caution">
    <text evidence="1">The sequence shown here is derived from an EMBL/GenBank/DDBJ whole genome shotgun (WGS) entry which is preliminary data.</text>
</comment>
<proteinExistence type="predicted"/>
<dbReference type="Proteomes" id="UP000684084">
    <property type="component" value="Unassembled WGS sequence"/>
</dbReference>
<accession>A0A915ZJQ2</accession>